<protein>
    <submittedName>
        <fullName evidence="1">Uncharacterized protein</fullName>
    </submittedName>
</protein>
<sequence length="62" mass="7564">MQCTQSFSFKPFYLSTLALYDKCFVVYMYKTVVPVVHIVYRLWTVMFDHLYIIKWSNANNLW</sequence>
<feature type="non-terminal residue" evidence="1">
    <location>
        <position position="62"/>
    </location>
</feature>
<dbReference type="EMBL" id="HACG01040681">
    <property type="protein sequence ID" value="CEK87546.1"/>
    <property type="molecule type" value="Transcribed_RNA"/>
</dbReference>
<accession>A0A0B7B5J4</accession>
<dbReference type="AlphaFoldDB" id="A0A0B7B5J4"/>
<organism evidence="1">
    <name type="scientific">Arion vulgaris</name>
    <dbReference type="NCBI Taxonomy" id="1028688"/>
    <lineage>
        <taxon>Eukaryota</taxon>
        <taxon>Metazoa</taxon>
        <taxon>Spiralia</taxon>
        <taxon>Lophotrochozoa</taxon>
        <taxon>Mollusca</taxon>
        <taxon>Gastropoda</taxon>
        <taxon>Heterobranchia</taxon>
        <taxon>Euthyneura</taxon>
        <taxon>Panpulmonata</taxon>
        <taxon>Eupulmonata</taxon>
        <taxon>Stylommatophora</taxon>
        <taxon>Helicina</taxon>
        <taxon>Arionoidea</taxon>
        <taxon>Arionidae</taxon>
        <taxon>Arion</taxon>
    </lineage>
</organism>
<gene>
    <name evidence="1" type="primary">ORF159983</name>
</gene>
<name>A0A0B7B5J4_9EUPU</name>
<proteinExistence type="predicted"/>
<evidence type="ECO:0000313" key="1">
    <source>
        <dbReference type="EMBL" id="CEK87546.1"/>
    </source>
</evidence>
<reference evidence="1" key="1">
    <citation type="submission" date="2014-12" db="EMBL/GenBank/DDBJ databases">
        <title>Insight into the proteome of Arion vulgaris.</title>
        <authorList>
            <person name="Aradska J."/>
            <person name="Bulat T."/>
            <person name="Smidak R."/>
            <person name="Sarate P."/>
            <person name="Gangsoo J."/>
            <person name="Sialana F."/>
            <person name="Bilban M."/>
            <person name="Lubec G."/>
        </authorList>
    </citation>
    <scope>NUCLEOTIDE SEQUENCE</scope>
    <source>
        <tissue evidence="1">Skin</tissue>
    </source>
</reference>